<evidence type="ECO:0000256" key="1">
    <source>
        <dbReference type="SAM" id="MobiDB-lite"/>
    </source>
</evidence>
<protein>
    <submittedName>
        <fullName evidence="2">Uncharacterized protein</fullName>
    </submittedName>
</protein>
<organism evidence="2 3">
    <name type="scientific">Thalassiosira oceanica</name>
    <name type="common">Marine diatom</name>
    <dbReference type="NCBI Taxonomy" id="159749"/>
    <lineage>
        <taxon>Eukaryota</taxon>
        <taxon>Sar</taxon>
        <taxon>Stramenopiles</taxon>
        <taxon>Ochrophyta</taxon>
        <taxon>Bacillariophyta</taxon>
        <taxon>Coscinodiscophyceae</taxon>
        <taxon>Thalassiosirophycidae</taxon>
        <taxon>Thalassiosirales</taxon>
        <taxon>Thalassiosiraceae</taxon>
        <taxon>Thalassiosira</taxon>
    </lineage>
</organism>
<reference evidence="2 3" key="1">
    <citation type="journal article" date="2012" name="Genome Biol.">
        <title>Genome and low-iron response of an oceanic diatom adapted to chronic iron limitation.</title>
        <authorList>
            <person name="Lommer M."/>
            <person name="Specht M."/>
            <person name="Roy A.S."/>
            <person name="Kraemer L."/>
            <person name="Andreson R."/>
            <person name="Gutowska M.A."/>
            <person name="Wolf J."/>
            <person name="Bergner S.V."/>
            <person name="Schilhabel M.B."/>
            <person name="Klostermeier U.C."/>
            <person name="Beiko R.G."/>
            <person name="Rosenstiel P."/>
            <person name="Hippler M."/>
            <person name="Laroche J."/>
        </authorList>
    </citation>
    <scope>NUCLEOTIDE SEQUENCE [LARGE SCALE GENOMIC DNA]</scope>
    <source>
        <strain evidence="2 3">CCMP1005</strain>
    </source>
</reference>
<evidence type="ECO:0000313" key="2">
    <source>
        <dbReference type="EMBL" id="EJK46868.1"/>
    </source>
</evidence>
<dbReference type="AlphaFoldDB" id="K0R2I0"/>
<name>K0R2I0_THAOC</name>
<gene>
    <name evidence="2" type="ORF">THAOC_34445</name>
</gene>
<proteinExistence type="predicted"/>
<feature type="region of interest" description="Disordered" evidence="1">
    <location>
        <begin position="1"/>
        <end position="29"/>
    </location>
</feature>
<evidence type="ECO:0000313" key="3">
    <source>
        <dbReference type="Proteomes" id="UP000266841"/>
    </source>
</evidence>
<dbReference type="EMBL" id="AGNL01047489">
    <property type="protein sequence ID" value="EJK46868.1"/>
    <property type="molecule type" value="Genomic_DNA"/>
</dbReference>
<sequence>MPSSSRSAEQRNDSYITHDVEYPQQDTPSEVFPAHPSQDVLPFVQVLRHLGGGRIPEVVTLIPVEDLHLGEEELRVDAAPVLGTVNRPAVEVGDDPDRLADAERSFVRVGPFEIAKKANNSRFPFLDRQRMNLGNSPKKKGCIGLPQNRLSISAASPATSLRKEPLITVHGAPARSRSAT</sequence>
<dbReference type="Proteomes" id="UP000266841">
    <property type="component" value="Unassembled WGS sequence"/>
</dbReference>
<comment type="caution">
    <text evidence="2">The sequence shown here is derived from an EMBL/GenBank/DDBJ whole genome shotgun (WGS) entry which is preliminary data.</text>
</comment>
<feature type="compositionally biased region" description="Basic and acidic residues" evidence="1">
    <location>
        <begin position="8"/>
        <end position="21"/>
    </location>
</feature>
<accession>K0R2I0</accession>
<keyword evidence="3" id="KW-1185">Reference proteome</keyword>
<feature type="non-terminal residue" evidence="2">
    <location>
        <position position="180"/>
    </location>
</feature>